<evidence type="ECO:0000256" key="8">
    <source>
        <dbReference type="ARBA" id="ARBA00023306"/>
    </source>
</evidence>
<dbReference type="PANTHER" id="PTHR43024">
    <property type="entry name" value="UDP-N-ACETYLMURAMOYL-TRIPEPTIDE--D-ALANYL-D-ALANINE LIGASE"/>
    <property type="match status" value="1"/>
</dbReference>
<dbReference type="InterPro" id="IPR004101">
    <property type="entry name" value="Mur_ligase_C"/>
</dbReference>
<evidence type="ECO:0000313" key="15">
    <source>
        <dbReference type="Proteomes" id="UP000016566"/>
    </source>
</evidence>
<organism evidence="14 15">
    <name type="scientific">Limimaricola cinnabarinus LL-001</name>
    <dbReference type="NCBI Taxonomy" id="1337093"/>
    <lineage>
        <taxon>Bacteria</taxon>
        <taxon>Pseudomonadati</taxon>
        <taxon>Pseudomonadota</taxon>
        <taxon>Alphaproteobacteria</taxon>
        <taxon>Rhodobacterales</taxon>
        <taxon>Paracoccaceae</taxon>
        <taxon>Limimaricola</taxon>
    </lineage>
</organism>
<name>U2YIS5_9RHOB</name>
<dbReference type="GO" id="GO:0071555">
    <property type="term" value="P:cell wall organization"/>
    <property type="evidence" value="ECO:0007669"/>
    <property type="project" value="UniProtKB-KW"/>
</dbReference>
<dbReference type="InterPro" id="IPR013221">
    <property type="entry name" value="Mur_ligase_cen"/>
</dbReference>
<keyword evidence="2 10" id="KW-0436">Ligase</keyword>
<protein>
    <recommendedName>
        <fullName evidence="10 11">UDP-N-acetylmuramoyl-tripeptide--D-alanyl-D-alanine ligase</fullName>
        <ecNumber evidence="10 11">6.3.2.10</ecNumber>
    </recommendedName>
    <alternativeName>
        <fullName evidence="10">D-alanyl-D-alanine-adding enzyme</fullName>
    </alternativeName>
</protein>
<evidence type="ECO:0000256" key="1">
    <source>
        <dbReference type="ARBA" id="ARBA00022490"/>
    </source>
</evidence>
<keyword evidence="7 10" id="KW-0573">Peptidoglycan synthesis</keyword>
<dbReference type="GO" id="GO:0008766">
    <property type="term" value="F:UDP-N-acetylmuramoylalanyl-D-glutamyl-2,6-diaminopimelate-D-alanyl-D-alanine ligase activity"/>
    <property type="evidence" value="ECO:0007669"/>
    <property type="project" value="RHEA"/>
</dbReference>
<dbReference type="GO" id="GO:0005524">
    <property type="term" value="F:ATP binding"/>
    <property type="evidence" value="ECO:0007669"/>
    <property type="project" value="UniProtKB-UniRule"/>
</dbReference>
<comment type="subcellular location">
    <subcellularLocation>
        <location evidence="10 11">Cytoplasm</location>
    </subcellularLocation>
</comment>
<evidence type="ECO:0000256" key="3">
    <source>
        <dbReference type="ARBA" id="ARBA00022618"/>
    </source>
</evidence>
<dbReference type="NCBIfam" id="TIGR01143">
    <property type="entry name" value="murF"/>
    <property type="match status" value="1"/>
</dbReference>
<dbReference type="GO" id="GO:0051301">
    <property type="term" value="P:cell division"/>
    <property type="evidence" value="ECO:0007669"/>
    <property type="project" value="UniProtKB-KW"/>
</dbReference>
<comment type="catalytic activity">
    <reaction evidence="10 11">
        <text>D-alanyl-D-alanine + UDP-N-acetyl-alpha-D-muramoyl-L-alanyl-gamma-D-glutamyl-meso-2,6-diaminopimelate + ATP = UDP-N-acetyl-alpha-D-muramoyl-L-alanyl-gamma-D-glutamyl-meso-2,6-diaminopimeloyl-D-alanyl-D-alanine + ADP + phosphate + H(+)</text>
        <dbReference type="Rhea" id="RHEA:28374"/>
        <dbReference type="ChEBI" id="CHEBI:15378"/>
        <dbReference type="ChEBI" id="CHEBI:30616"/>
        <dbReference type="ChEBI" id="CHEBI:43474"/>
        <dbReference type="ChEBI" id="CHEBI:57822"/>
        <dbReference type="ChEBI" id="CHEBI:61386"/>
        <dbReference type="ChEBI" id="CHEBI:83905"/>
        <dbReference type="ChEBI" id="CHEBI:456216"/>
        <dbReference type="EC" id="6.3.2.10"/>
    </reaction>
</comment>
<evidence type="ECO:0000256" key="5">
    <source>
        <dbReference type="ARBA" id="ARBA00022840"/>
    </source>
</evidence>
<evidence type="ECO:0000313" key="14">
    <source>
        <dbReference type="EMBL" id="GAD54681.1"/>
    </source>
</evidence>
<dbReference type="Pfam" id="PF08245">
    <property type="entry name" value="Mur_ligase_M"/>
    <property type="match status" value="1"/>
</dbReference>
<keyword evidence="3 10" id="KW-0132">Cell division</keyword>
<dbReference type="GO" id="GO:0047480">
    <property type="term" value="F:UDP-N-acetylmuramoyl-tripeptide-D-alanyl-D-alanine ligase activity"/>
    <property type="evidence" value="ECO:0007669"/>
    <property type="project" value="UniProtKB-UniRule"/>
</dbReference>
<dbReference type="Gene3D" id="3.40.1390.10">
    <property type="entry name" value="MurE/MurF, N-terminal domain"/>
    <property type="match status" value="1"/>
</dbReference>
<dbReference type="SUPFAM" id="SSF53623">
    <property type="entry name" value="MurD-like peptide ligases, catalytic domain"/>
    <property type="match status" value="1"/>
</dbReference>
<dbReference type="UniPathway" id="UPA00219"/>
<evidence type="ECO:0000256" key="11">
    <source>
        <dbReference type="RuleBase" id="RU004136"/>
    </source>
</evidence>
<gene>
    <name evidence="10" type="primary">murF</name>
    <name evidence="14" type="ORF">MBELCI_0733</name>
</gene>
<dbReference type="EC" id="6.3.2.10" evidence="10 11"/>
<dbReference type="Proteomes" id="UP000016566">
    <property type="component" value="Unassembled WGS sequence"/>
</dbReference>
<accession>U2YIS5</accession>
<evidence type="ECO:0000256" key="9">
    <source>
        <dbReference type="ARBA" id="ARBA00023316"/>
    </source>
</evidence>
<proteinExistence type="inferred from homology"/>
<feature type="domain" description="Mur ligase central" evidence="13">
    <location>
        <begin position="106"/>
        <end position="295"/>
    </location>
</feature>
<keyword evidence="1 10" id="KW-0963">Cytoplasm</keyword>
<dbReference type="eggNOG" id="COG0770">
    <property type="taxonomic scope" value="Bacteria"/>
</dbReference>
<dbReference type="AlphaFoldDB" id="U2YIS5"/>
<evidence type="ECO:0000256" key="10">
    <source>
        <dbReference type="HAMAP-Rule" id="MF_02019"/>
    </source>
</evidence>
<dbReference type="Pfam" id="PF02875">
    <property type="entry name" value="Mur_ligase_C"/>
    <property type="match status" value="1"/>
</dbReference>
<keyword evidence="9 10" id="KW-0961">Cell wall biogenesis/degradation</keyword>
<comment type="function">
    <text evidence="10 11">Involved in cell wall formation. Catalyzes the final step in the synthesis of UDP-N-acetylmuramoyl-pentapeptide, the precursor of murein.</text>
</comment>
<keyword evidence="15" id="KW-1185">Reference proteome</keyword>
<evidence type="ECO:0000259" key="12">
    <source>
        <dbReference type="Pfam" id="PF02875"/>
    </source>
</evidence>
<keyword evidence="4 10" id="KW-0547">Nucleotide-binding</keyword>
<dbReference type="InterPro" id="IPR036565">
    <property type="entry name" value="Mur-like_cat_sf"/>
</dbReference>
<comment type="pathway">
    <text evidence="10 11">Cell wall biogenesis; peptidoglycan biosynthesis.</text>
</comment>
<dbReference type="Gene3D" id="3.90.190.20">
    <property type="entry name" value="Mur ligase, C-terminal domain"/>
    <property type="match status" value="1"/>
</dbReference>
<dbReference type="InterPro" id="IPR051046">
    <property type="entry name" value="MurCDEF_CellWall_CoF430Synth"/>
</dbReference>
<evidence type="ECO:0000259" key="13">
    <source>
        <dbReference type="Pfam" id="PF08245"/>
    </source>
</evidence>
<dbReference type="GO" id="GO:0008360">
    <property type="term" value="P:regulation of cell shape"/>
    <property type="evidence" value="ECO:0007669"/>
    <property type="project" value="UniProtKB-KW"/>
</dbReference>
<feature type="domain" description="Mur ligase C-terminal" evidence="12">
    <location>
        <begin position="335"/>
        <end position="454"/>
    </location>
</feature>
<keyword evidence="5 10" id="KW-0067">ATP-binding</keyword>
<feature type="binding site" evidence="10">
    <location>
        <begin position="108"/>
        <end position="114"/>
    </location>
    <ligand>
        <name>ATP</name>
        <dbReference type="ChEBI" id="CHEBI:30616"/>
    </ligand>
</feature>
<reference evidence="14" key="1">
    <citation type="journal article" date="2013" name="Genome Announc.">
        <title>Draft Genome Sequence of Loktanella cinnabarina LL-001T, Isolated from Deep-Sea Floor Sediment.</title>
        <authorList>
            <person name="Nishi S."/>
            <person name="Tsubouchi T."/>
            <person name="Takaki Y."/>
            <person name="Koyanagi R."/>
            <person name="Satoh N."/>
            <person name="Maruyama T."/>
            <person name="Hatada Y."/>
        </authorList>
    </citation>
    <scope>NUCLEOTIDE SEQUENCE [LARGE SCALE GENOMIC DNA]</scope>
    <source>
        <strain evidence="14">LL-001</strain>
    </source>
</reference>
<comment type="caution">
    <text evidence="14">The sequence shown here is derived from an EMBL/GenBank/DDBJ whole genome shotgun (WGS) entry which is preliminary data.</text>
</comment>
<dbReference type="Gene3D" id="3.40.1190.10">
    <property type="entry name" value="Mur-like, catalytic domain"/>
    <property type="match status" value="1"/>
</dbReference>
<dbReference type="PANTHER" id="PTHR43024:SF1">
    <property type="entry name" value="UDP-N-ACETYLMURAMOYL-TRIPEPTIDE--D-ALANYL-D-ALANINE LIGASE"/>
    <property type="match status" value="1"/>
</dbReference>
<dbReference type="InterPro" id="IPR035911">
    <property type="entry name" value="MurE/MurF_N"/>
</dbReference>
<comment type="similarity">
    <text evidence="10">Belongs to the MurCDEF family. MurF subfamily.</text>
</comment>
<dbReference type="GO" id="GO:0009252">
    <property type="term" value="P:peptidoglycan biosynthetic process"/>
    <property type="evidence" value="ECO:0007669"/>
    <property type="project" value="UniProtKB-UniRule"/>
</dbReference>
<keyword evidence="8 10" id="KW-0131">Cell cycle</keyword>
<dbReference type="InterPro" id="IPR036615">
    <property type="entry name" value="Mur_ligase_C_dom_sf"/>
</dbReference>
<keyword evidence="6 10" id="KW-0133">Cell shape</keyword>
<evidence type="ECO:0000256" key="4">
    <source>
        <dbReference type="ARBA" id="ARBA00022741"/>
    </source>
</evidence>
<evidence type="ECO:0000256" key="7">
    <source>
        <dbReference type="ARBA" id="ARBA00022984"/>
    </source>
</evidence>
<sequence>MTLWTAADAAAATGGRARGDWNADGVSIDTRTLKPGDLFVALEAARDGHDFVAQALEKGPPPPSSAAYPTTCPKTRPCLIVDAVLPALERLGIAGRARTGARIAAITGSVGKTSTKEMLRAALEGQGRVHAAEASYNNHWGVPLTLARMPADTDFAVIEIGMNHPGEIAPLARMSRPHVAMITTVAAVHLEAFENVEGIAQEKAAIFEGLEPGGCAVINGDLAVSPILRASARAAGAKIIGFGGGVSNHHRLREAHVREGATVGKARLWRTDIMLKVATEGRHFMVNALGVIAVAQAMGADRARAICNLSAWAPPAGRGTRETVVIDPARDGETLELIDDSFNANPTSLSASLAVLAAARTRDGVGRVHRGRRIAILGDMLELGPRERGMHAEMANDPAMAALRTVHCVGPRMRALHDALPEAQRGRGSERVEELIPETARLVDSGDVVLVKGSKGSHVSRLVDAIRKLGQRRPSGDKEA</sequence>
<dbReference type="SUPFAM" id="SSF53244">
    <property type="entry name" value="MurD-like peptide ligases, peptide-binding domain"/>
    <property type="match status" value="1"/>
</dbReference>
<evidence type="ECO:0000256" key="2">
    <source>
        <dbReference type="ARBA" id="ARBA00022598"/>
    </source>
</evidence>
<dbReference type="SUPFAM" id="SSF63418">
    <property type="entry name" value="MurE/MurF N-terminal domain"/>
    <property type="match status" value="1"/>
</dbReference>
<dbReference type="InterPro" id="IPR005863">
    <property type="entry name" value="UDP-N-AcMur_synth"/>
</dbReference>
<dbReference type="HAMAP" id="MF_02019">
    <property type="entry name" value="MurF"/>
    <property type="match status" value="1"/>
</dbReference>
<evidence type="ECO:0000256" key="6">
    <source>
        <dbReference type="ARBA" id="ARBA00022960"/>
    </source>
</evidence>
<dbReference type="GO" id="GO:0005737">
    <property type="term" value="C:cytoplasm"/>
    <property type="evidence" value="ECO:0007669"/>
    <property type="project" value="UniProtKB-SubCell"/>
</dbReference>
<dbReference type="EMBL" id="BATB01000005">
    <property type="protein sequence ID" value="GAD54681.1"/>
    <property type="molecule type" value="Genomic_DNA"/>
</dbReference>
<dbReference type="STRING" id="1337093.MBELCI_0733"/>